<dbReference type="AlphaFoldDB" id="A0A7H0H2P7"/>
<dbReference type="Proteomes" id="UP000516117">
    <property type="component" value="Chromosome"/>
</dbReference>
<gene>
    <name evidence="1" type="ORF">H9L22_10925</name>
</gene>
<dbReference type="EMBL" id="CP060789">
    <property type="protein sequence ID" value="QNP54813.1"/>
    <property type="molecule type" value="Genomic_DNA"/>
</dbReference>
<proteinExistence type="predicted"/>
<sequence>MFKTEASKTKQGNWLLEASCAKGHTVFKDQMHPQGPYKCPYCGADVY</sequence>
<dbReference type="RefSeq" id="WP_187719949.1">
    <property type="nucleotide sequence ID" value="NZ_BAABBL010000018.1"/>
</dbReference>
<protein>
    <submittedName>
        <fullName evidence="1">Uncharacterized protein</fullName>
    </submittedName>
</protein>
<accession>A0A7H0H2P7</accession>
<evidence type="ECO:0000313" key="1">
    <source>
        <dbReference type="EMBL" id="QNP54813.1"/>
    </source>
</evidence>
<reference evidence="1 2" key="1">
    <citation type="submission" date="2020-08" db="EMBL/GenBank/DDBJ databases">
        <title>Genome sequence of Tessaracoccus defluvii JCM 17540T.</title>
        <authorList>
            <person name="Hyun D.-W."/>
            <person name="Bae J.-W."/>
        </authorList>
    </citation>
    <scope>NUCLEOTIDE SEQUENCE [LARGE SCALE GENOMIC DNA]</scope>
    <source>
        <strain evidence="1 2">JCM 17540</strain>
    </source>
</reference>
<name>A0A7H0H2P7_9ACTN</name>
<keyword evidence="2" id="KW-1185">Reference proteome</keyword>
<dbReference type="KEGG" id="tdf:H9L22_10925"/>
<organism evidence="1 2">
    <name type="scientific">Tessaracoccus defluvii</name>
    <dbReference type="NCBI Taxonomy" id="1285901"/>
    <lineage>
        <taxon>Bacteria</taxon>
        <taxon>Bacillati</taxon>
        <taxon>Actinomycetota</taxon>
        <taxon>Actinomycetes</taxon>
        <taxon>Propionibacteriales</taxon>
        <taxon>Propionibacteriaceae</taxon>
        <taxon>Tessaracoccus</taxon>
    </lineage>
</organism>
<evidence type="ECO:0000313" key="2">
    <source>
        <dbReference type="Proteomes" id="UP000516117"/>
    </source>
</evidence>